<evidence type="ECO:0000313" key="3">
    <source>
        <dbReference type="EMBL" id="QHQ63099.1"/>
    </source>
</evidence>
<evidence type="ECO:0000259" key="2">
    <source>
        <dbReference type="Pfam" id="PF18164"/>
    </source>
</evidence>
<keyword evidence="4" id="KW-1185">Reference proteome</keyword>
<dbReference type="Pfam" id="PF18164">
    <property type="entry name" value="GNAT_C"/>
    <property type="match status" value="1"/>
</dbReference>
<feature type="domain" description="N-acyltransferase N-terminal" evidence="1">
    <location>
        <begin position="7"/>
        <end position="136"/>
    </location>
</feature>
<name>A0A6P1TSA2_9FIRM</name>
<evidence type="ECO:0008006" key="5">
    <source>
        <dbReference type="Google" id="ProtNLM"/>
    </source>
</evidence>
<feature type="domain" description="GNAT-like C-terminal" evidence="2">
    <location>
        <begin position="139"/>
        <end position="291"/>
    </location>
</feature>
<dbReference type="InterPro" id="IPR041644">
    <property type="entry name" value="GNAT_C"/>
</dbReference>
<sequence length="302" mass="35785">MESKLDFIKYFMEKIEFPQEAQEVFLNLCRKIEHVTGHREKLKELADRFMSGETDGVYDELDVLAETMNVHSYTMSLMLMLWCGEELLVKYKEEEIPEEIYWDSMSDLKFKLMECYQVYGIWGTFVRSWYPGFYQMTRFALGRLQYEYSDFKLNQYEVDGNILKKGDRVINMHIPSSGSFSKEKRLDSYKRAFEFYKDDFGGKPIPMVCNSWLLYPQHREFLPEHLNIRSFMEDFTYIESETEEKFENAWRVFGKDSMKAPNELPQNTSLQKAYAEHLMAGGKTGSGYGIFFFDGEKILPEN</sequence>
<organism evidence="3 4">
    <name type="scientific">Anaerocolumna sedimenticola</name>
    <dbReference type="NCBI Taxonomy" id="2696063"/>
    <lineage>
        <taxon>Bacteria</taxon>
        <taxon>Bacillati</taxon>
        <taxon>Bacillota</taxon>
        <taxon>Clostridia</taxon>
        <taxon>Lachnospirales</taxon>
        <taxon>Lachnospiraceae</taxon>
        <taxon>Anaerocolumna</taxon>
    </lineage>
</organism>
<dbReference type="Gene3D" id="3.40.630.120">
    <property type="match status" value="1"/>
</dbReference>
<reference evidence="3 4" key="1">
    <citation type="submission" date="2020-01" db="EMBL/GenBank/DDBJ databases">
        <title>Genome analysis of Anaerocolumna sp. CBA3638.</title>
        <authorList>
            <person name="Kim J."/>
            <person name="Roh S.W."/>
        </authorList>
    </citation>
    <scope>NUCLEOTIDE SEQUENCE [LARGE SCALE GENOMIC DNA]</scope>
    <source>
        <strain evidence="3 4">CBA3638</strain>
    </source>
</reference>
<dbReference type="InterPro" id="IPR041273">
    <property type="entry name" value="NAT_N"/>
</dbReference>
<dbReference type="AlphaFoldDB" id="A0A6P1TSA2"/>
<accession>A0A6P1TSA2</accession>
<dbReference type="EMBL" id="CP048000">
    <property type="protein sequence ID" value="QHQ63099.1"/>
    <property type="molecule type" value="Genomic_DNA"/>
</dbReference>
<dbReference type="RefSeq" id="WP_161839920.1">
    <property type="nucleotide sequence ID" value="NZ_CP048000.1"/>
</dbReference>
<dbReference type="Proteomes" id="UP000464314">
    <property type="component" value="Chromosome"/>
</dbReference>
<gene>
    <name evidence="3" type="ORF">Ana3638_21890</name>
</gene>
<protein>
    <recommendedName>
        <fullName evidence="5">GNAT-like C-terminal domain-containing protein</fullName>
    </recommendedName>
</protein>
<evidence type="ECO:0000313" key="4">
    <source>
        <dbReference type="Proteomes" id="UP000464314"/>
    </source>
</evidence>
<proteinExistence type="predicted"/>
<dbReference type="KEGG" id="anr:Ana3638_21890"/>
<dbReference type="Pfam" id="PF18082">
    <property type="entry name" value="NAT_N"/>
    <property type="match status" value="1"/>
</dbReference>
<evidence type="ECO:0000259" key="1">
    <source>
        <dbReference type="Pfam" id="PF18082"/>
    </source>
</evidence>